<dbReference type="GO" id="GO:0016020">
    <property type="term" value="C:membrane"/>
    <property type="evidence" value="ECO:0007669"/>
    <property type="project" value="UniProtKB-SubCell"/>
</dbReference>
<evidence type="ECO:0000256" key="3">
    <source>
        <dbReference type="ARBA" id="ARBA00022679"/>
    </source>
</evidence>
<dbReference type="Pfam" id="PF02485">
    <property type="entry name" value="Branch"/>
    <property type="match status" value="1"/>
</dbReference>
<dbReference type="PANTHER" id="PTHR45719:SF7">
    <property type="entry name" value="OS01G0201100 PROTEIN"/>
    <property type="match status" value="1"/>
</dbReference>
<evidence type="ECO:0000313" key="6">
    <source>
        <dbReference type="EMBL" id="SFF51203.1"/>
    </source>
</evidence>
<accession>A0A1I2JBJ9</accession>
<comment type="subcellular location">
    <subcellularLocation>
        <location evidence="1">Membrane</location>
        <topology evidence="1">Single-pass type II membrane protein</topology>
    </subcellularLocation>
</comment>
<dbReference type="STRING" id="1798228.SAMN05216574_115106"/>
<sequence>MTAAPAGAPRIAYFITSYQSPEQLSRLLRTLRAAQPTAELVVHHDVFAGPIDPGTVAEVGGHLHTSPHPIVWGDMSLDRSRWRVMRWALENLEFDWLVLLSEQDYPIARLDRFAERLRRSGVDAVLDAVPITELPDAEARLDCHRRYDYQYVPLPAWHLTRAWPPRLRGAVRRARDLLYGAIARSQGLVHVFKLPDALGLPNRVGLRAGSRSPFTAAFPCWWSSAWYALSRRGVARLLELVEADPGLMAYYERTIIPLESVVATLLCNAPDVPVERASLHAIRWSAVETGRPDLLADGDAAQLLGSGLFFARKFDPRATALLDELDRHVLRDADGPALSPAEPAGG</sequence>
<dbReference type="InterPro" id="IPR003406">
    <property type="entry name" value="Glyco_trans_14"/>
</dbReference>
<name>A0A1I2JBJ9_9ACTN</name>
<keyword evidence="5" id="KW-0325">Glycoprotein</keyword>
<reference evidence="7" key="1">
    <citation type="submission" date="2016-10" db="EMBL/GenBank/DDBJ databases">
        <authorList>
            <person name="Varghese N."/>
            <person name="Submissions S."/>
        </authorList>
    </citation>
    <scope>NUCLEOTIDE SEQUENCE [LARGE SCALE GENOMIC DNA]</scope>
    <source>
        <strain evidence="7">DSM 46838</strain>
    </source>
</reference>
<evidence type="ECO:0000256" key="5">
    <source>
        <dbReference type="ARBA" id="ARBA00023180"/>
    </source>
</evidence>
<dbReference type="InterPro" id="IPR044610">
    <property type="entry name" value="GLCAT14A/B/C"/>
</dbReference>
<keyword evidence="7" id="KW-1185">Reference proteome</keyword>
<evidence type="ECO:0000256" key="4">
    <source>
        <dbReference type="ARBA" id="ARBA00023136"/>
    </source>
</evidence>
<evidence type="ECO:0000256" key="2">
    <source>
        <dbReference type="ARBA" id="ARBA00022676"/>
    </source>
</evidence>
<dbReference type="Proteomes" id="UP000198589">
    <property type="component" value="Unassembled WGS sequence"/>
</dbReference>
<protein>
    <recommendedName>
        <fullName evidence="8">Core-2/I-Branching enzyme</fullName>
    </recommendedName>
</protein>
<dbReference type="EMBL" id="FOND01000015">
    <property type="protein sequence ID" value="SFF51203.1"/>
    <property type="molecule type" value="Genomic_DNA"/>
</dbReference>
<evidence type="ECO:0000313" key="7">
    <source>
        <dbReference type="Proteomes" id="UP000198589"/>
    </source>
</evidence>
<keyword evidence="2" id="KW-0328">Glycosyltransferase</keyword>
<evidence type="ECO:0000256" key="1">
    <source>
        <dbReference type="ARBA" id="ARBA00004606"/>
    </source>
</evidence>
<proteinExistence type="predicted"/>
<organism evidence="6 7">
    <name type="scientific">Blastococcus tunisiensis</name>
    <dbReference type="NCBI Taxonomy" id="1798228"/>
    <lineage>
        <taxon>Bacteria</taxon>
        <taxon>Bacillati</taxon>
        <taxon>Actinomycetota</taxon>
        <taxon>Actinomycetes</taxon>
        <taxon>Geodermatophilales</taxon>
        <taxon>Geodermatophilaceae</taxon>
        <taxon>Blastococcus</taxon>
    </lineage>
</organism>
<dbReference type="PANTHER" id="PTHR45719">
    <property type="entry name" value="GLYCOSYLTRANSFERASE"/>
    <property type="match status" value="1"/>
</dbReference>
<dbReference type="AlphaFoldDB" id="A0A1I2JBJ9"/>
<evidence type="ECO:0008006" key="8">
    <source>
        <dbReference type="Google" id="ProtNLM"/>
    </source>
</evidence>
<dbReference type="RefSeq" id="WP_175527335.1">
    <property type="nucleotide sequence ID" value="NZ_FOND01000015.1"/>
</dbReference>
<keyword evidence="3" id="KW-0808">Transferase</keyword>
<gene>
    <name evidence="6" type="ORF">SAMN05216574_115106</name>
</gene>
<keyword evidence="4" id="KW-0472">Membrane</keyword>
<dbReference type="GO" id="GO:0015020">
    <property type="term" value="F:glucuronosyltransferase activity"/>
    <property type="evidence" value="ECO:0007669"/>
    <property type="project" value="InterPro"/>
</dbReference>